<accession>A0A7S1RYW1</accession>
<gene>
    <name evidence="2" type="ORF">ACAT0790_LOCUS56549</name>
</gene>
<reference evidence="2" key="1">
    <citation type="submission" date="2021-01" db="EMBL/GenBank/DDBJ databases">
        <authorList>
            <person name="Corre E."/>
            <person name="Pelletier E."/>
            <person name="Niang G."/>
            <person name="Scheremetjew M."/>
            <person name="Finn R."/>
            <person name="Kale V."/>
            <person name="Holt S."/>
            <person name="Cochrane G."/>
            <person name="Meng A."/>
            <person name="Brown T."/>
            <person name="Cohen L."/>
        </authorList>
    </citation>
    <scope>NUCLEOTIDE SEQUENCE</scope>
    <source>
        <strain evidence="2">OF101</strain>
    </source>
</reference>
<evidence type="ECO:0000313" key="2">
    <source>
        <dbReference type="EMBL" id="CAD9179777.1"/>
    </source>
</evidence>
<sequence length="193" mass="20206">MSGILRCSRTATSFSNAAARVPCLCAVVLLSGVLLGCADAAVASPHASEDPRVALEDVSSAIQTEVMVRTALAKPGSDGAGHVERSLAEQAASTAVLCLLNTLIFVMAAHGLKQWGQPAMECYMGHSGKFAAASATSVQVEEDLSEEPDMSDIPACDNHNDAGVSADRARVYETVRDDTTDVGTFLIAWDCFQ</sequence>
<proteinExistence type="predicted"/>
<organism evidence="2">
    <name type="scientific">Alexandrium catenella</name>
    <name type="common">Red tide dinoflagellate</name>
    <name type="synonym">Gonyaulax catenella</name>
    <dbReference type="NCBI Taxonomy" id="2925"/>
    <lineage>
        <taxon>Eukaryota</taxon>
        <taxon>Sar</taxon>
        <taxon>Alveolata</taxon>
        <taxon>Dinophyceae</taxon>
        <taxon>Gonyaulacales</taxon>
        <taxon>Pyrocystaceae</taxon>
        <taxon>Alexandrium</taxon>
    </lineage>
</organism>
<keyword evidence="1" id="KW-0732">Signal</keyword>
<evidence type="ECO:0000256" key="1">
    <source>
        <dbReference type="SAM" id="SignalP"/>
    </source>
</evidence>
<protein>
    <submittedName>
        <fullName evidence="2">Uncharacterized protein</fullName>
    </submittedName>
</protein>
<dbReference type="EMBL" id="HBGE01094996">
    <property type="protein sequence ID" value="CAD9179777.1"/>
    <property type="molecule type" value="Transcribed_RNA"/>
</dbReference>
<feature type="chain" id="PRO_5031493167" evidence="1">
    <location>
        <begin position="41"/>
        <end position="193"/>
    </location>
</feature>
<name>A0A7S1RYW1_ALECA</name>
<dbReference type="AlphaFoldDB" id="A0A7S1RYW1"/>
<feature type="signal peptide" evidence="1">
    <location>
        <begin position="1"/>
        <end position="40"/>
    </location>
</feature>